<keyword evidence="4" id="KW-1185">Reference proteome</keyword>
<accession>A0ABN2A770</accession>
<dbReference type="RefSeq" id="WP_344502215.1">
    <property type="nucleotide sequence ID" value="NZ_BAAAQD010000004.1"/>
</dbReference>
<gene>
    <name evidence="3" type="ORF">GCM10009827_027440</name>
</gene>
<comment type="caution">
    <text evidence="3">The sequence shown here is derived from an EMBL/GenBank/DDBJ whole genome shotgun (WGS) entry which is preliminary data.</text>
</comment>
<protein>
    <recommendedName>
        <fullName evidence="2">SnoaL-like domain-containing protein</fullName>
    </recommendedName>
</protein>
<feature type="region of interest" description="Disordered" evidence="1">
    <location>
        <begin position="140"/>
        <end position="217"/>
    </location>
</feature>
<dbReference type="InterPro" id="IPR037401">
    <property type="entry name" value="SnoaL-like"/>
</dbReference>
<feature type="domain" description="SnoaL-like" evidence="2">
    <location>
        <begin position="225"/>
        <end position="328"/>
    </location>
</feature>
<dbReference type="Gene3D" id="3.10.450.50">
    <property type="match status" value="1"/>
</dbReference>
<dbReference type="InterPro" id="IPR032710">
    <property type="entry name" value="NTF2-like_dom_sf"/>
</dbReference>
<dbReference type="EMBL" id="BAAAQD010000004">
    <property type="protein sequence ID" value="GAA1511696.1"/>
    <property type="molecule type" value="Genomic_DNA"/>
</dbReference>
<evidence type="ECO:0000256" key="1">
    <source>
        <dbReference type="SAM" id="MobiDB-lite"/>
    </source>
</evidence>
<evidence type="ECO:0000313" key="4">
    <source>
        <dbReference type="Proteomes" id="UP001501470"/>
    </source>
</evidence>
<organism evidence="3 4">
    <name type="scientific">Dactylosporangium maewongense</name>
    <dbReference type="NCBI Taxonomy" id="634393"/>
    <lineage>
        <taxon>Bacteria</taxon>
        <taxon>Bacillati</taxon>
        <taxon>Actinomycetota</taxon>
        <taxon>Actinomycetes</taxon>
        <taxon>Micromonosporales</taxon>
        <taxon>Micromonosporaceae</taxon>
        <taxon>Dactylosporangium</taxon>
    </lineage>
</organism>
<dbReference type="PANTHER" id="PTHR41252:SF1">
    <property type="entry name" value="BLR2505 PROTEIN"/>
    <property type="match status" value="1"/>
</dbReference>
<evidence type="ECO:0000259" key="2">
    <source>
        <dbReference type="Pfam" id="PF12680"/>
    </source>
</evidence>
<reference evidence="3 4" key="1">
    <citation type="journal article" date="2019" name="Int. J. Syst. Evol. Microbiol.">
        <title>The Global Catalogue of Microorganisms (GCM) 10K type strain sequencing project: providing services to taxonomists for standard genome sequencing and annotation.</title>
        <authorList>
            <consortium name="The Broad Institute Genomics Platform"/>
            <consortium name="The Broad Institute Genome Sequencing Center for Infectious Disease"/>
            <person name="Wu L."/>
            <person name="Ma J."/>
        </authorList>
    </citation>
    <scope>NUCLEOTIDE SEQUENCE [LARGE SCALE GENOMIC DNA]</scope>
    <source>
        <strain evidence="3 4">JCM 15933</strain>
    </source>
</reference>
<dbReference type="SUPFAM" id="SSF54427">
    <property type="entry name" value="NTF2-like"/>
    <property type="match status" value="1"/>
</dbReference>
<dbReference type="Proteomes" id="UP001501470">
    <property type="component" value="Unassembled WGS sequence"/>
</dbReference>
<evidence type="ECO:0000313" key="3">
    <source>
        <dbReference type="EMBL" id="GAA1511696.1"/>
    </source>
</evidence>
<proteinExistence type="predicted"/>
<name>A0ABN2A770_9ACTN</name>
<dbReference type="Pfam" id="PF12680">
    <property type="entry name" value="SnoaL_2"/>
    <property type="match status" value="1"/>
</dbReference>
<sequence>MDIAASLTEALEAVTFADRGADEVTGLLVEAVVAWAEGQGWRTYRRAASVLPLPPPYERQRSVLDVACARPGGPPVVVEVDHGDRQRTVDKLAAEAAAGRVAIWVRWGTGRLAVPEGVRLVALPVTARAGLHGRGRLFSRVPDLPAPEHTAGGGSYTAEELGASGGPDMVEELGEGGGSSTVEERGEGGGSYTAKEAEQDPPAPERGAGGGSPTEEELDSDLVLVLRAYAAFARGDIDGAVRDLAPDVDWVEPDEFPGGGHHRGPAAVAAYLRDSYDGWGELHSEPVAHRRGDQIVIVHRVWGTLRDGTQASATVADVFTVEDGKVVLMMAYADPADAFR</sequence>
<dbReference type="PANTHER" id="PTHR41252">
    <property type="entry name" value="BLR2505 PROTEIN"/>
    <property type="match status" value="1"/>
</dbReference>